<organism evidence="2 3">
    <name type="scientific">Pseudanabaena catenata USMAC16</name>
    <dbReference type="NCBI Taxonomy" id="1855837"/>
    <lineage>
        <taxon>Bacteria</taxon>
        <taxon>Bacillati</taxon>
        <taxon>Cyanobacteriota</taxon>
        <taxon>Cyanophyceae</taxon>
        <taxon>Pseudanabaenales</taxon>
        <taxon>Pseudanabaenaceae</taxon>
        <taxon>Pseudanabaena</taxon>
    </lineage>
</organism>
<dbReference type="EMBL" id="VBTY01000009">
    <property type="protein sequence ID" value="MDG3493330.1"/>
    <property type="molecule type" value="Genomic_DNA"/>
</dbReference>
<keyword evidence="1" id="KW-1133">Transmembrane helix</keyword>
<comment type="caution">
    <text evidence="2">The sequence shown here is derived from an EMBL/GenBank/DDBJ whole genome shotgun (WGS) entry which is preliminary data.</text>
</comment>
<feature type="transmembrane region" description="Helical" evidence="1">
    <location>
        <begin position="196"/>
        <end position="219"/>
    </location>
</feature>
<keyword evidence="1" id="KW-0472">Membrane</keyword>
<dbReference type="Proteomes" id="UP001152872">
    <property type="component" value="Unassembled WGS sequence"/>
</dbReference>
<dbReference type="AlphaFoldDB" id="A0A9X4M6B7"/>
<feature type="transmembrane region" description="Helical" evidence="1">
    <location>
        <begin position="225"/>
        <end position="245"/>
    </location>
</feature>
<evidence type="ECO:0000313" key="2">
    <source>
        <dbReference type="EMBL" id="MDG3493330.1"/>
    </source>
</evidence>
<proteinExistence type="predicted"/>
<dbReference type="RefSeq" id="WP_009625371.1">
    <property type="nucleotide sequence ID" value="NZ_VBTY01000009.1"/>
</dbReference>
<feature type="transmembrane region" description="Helical" evidence="1">
    <location>
        <begin position="9"/>
        <end position="29"/>
    </location>
</feature>
<evidence type="ECO:0000313" key="3">
    <source>
        <dbReference type="Proteomes" id="UP001152872"/>
    </source>
</evidence>
<reference evidence="2" key="1">
    <citation type="submission" date="2019-05" db="EMBL/GenBank/DDBJ databases">
        <title>Whole genome sequencing of Pseudanabaena catenata USMAC16.</title>
        <authorList>
            <person name="Khan Z."/>
            <person name="Omar W.M."/>
            <person name="Convey P."/>
            <person name="Merican F."/>
            <person name="Najimudin N."/>
        </authorList>
    </citation>
    <scope>NUCLEOTIDE SEQUENCE</scope>
    <source>
        <strain evidence="2">USMAC16</strain>
    </source>
</reference>
<keyword evidence="1" id="KW-0812">Transmembrane</keyword>
<feature type="transmembrane region" description="Helical" evidence="1">
    <location>
        <begin position="257"/>
        <end position="277"/>
    </location>
</feature>
<protein>
    <submittedName>
        <fullName evidence="2">Uncharacterized protein</fullName>
    </submittedName>
</protein>
<gene>
    <name evidence="2" type="ORF">FEV09_02055</name>
</gene>
<sequence length="282" mass="32504">MTEQERERLYWRISLSFILISPWILSYLSRIALNPFVTMPFFKVVVSVGLIVSNVSVFLIEILYSKIIKGKPSFKFWIVNPTVEYRNHLQGSVMGYTQVIEQKLNHLEFQVEISQDYERQLISFHKLIKKPVHNFLDHAFSGKVILDPAFNGVDISVQLTFEDTVILETGEMNKLQAISEFIALKTSEIKIKAVPYTLYCSLIFAYSTTITGFLICVGWKLDYRILNSLALTGIGSILLSLFFWFNNSKGFKDFIGWRLVFSGLYLSVMPCLAWMIAQISYK</sequence>
<name>A0A9X4M6B7_9CYAN</name>
<keyword evidence="3" id="KW-1185">Reference proteome</keyword>
<feature type="transmembrane region" description="Helical" evidence="1">
    <location>
        <begin position="41"/>
        <end position="64"/>
    </location>
</feature>
<accession>A0A9X4M6B7</accession>
<evidence type="ECO:0000256" key="1">
    <source>
        <dbReference type="SAM" id="Phobius"/>
    </source>
</evidence>